<protein>
    <recommendedName>
        <fullName evidence="3">Thioredoxin domain-containing protein</fullName>
    </recommendedName>
</protein>
<dbReference type="CDD" id="cd02947">
    <property type="entry name" value="TRX_family"/>
    <property type="match status" value="1"/>
</dbReference>
<evidence type="ECO:0000313" key="2">
    <source>
        <dbReference type="Proteomes" id="UP001295684"/>
    </source>
</evidence>
<proteinExistence type="predicted"/>
<dbReference type="Proteomes" id="UP001295684">
    <property type="component" value="Unassembled WGS sequence"/>
</dbReference>
<organism evidence="1 2">
    <name type="scientific">Euplotes crassus</name>
    <dbReference type="NCBI Taxonomy" id="5936"/>
    <lineage>
        <taxon>Eukaryota</taxon>
        <taxon>Sar</taxon>
        <taxon>Alveolata</taxon>
        <taxon>Ciliophora</taxon>
        <taxon>Intramacronucleata</taxon>
        <taxon>Spirotrichea</taxon>
        <taxon>Hypotrichia</taxon>
        <taxon>Euplotida</taxon>
        <taxon>Euplotidae</taxon>
        <taxon>Moneuplotes</taxon>
    </lineage>
</organism>
<evidence type="ECO:0008006" key="3">
    <source>
        <dbReference type="Google" id="ProtNLM"/>
    </source>
</evidence>
<dbReference type="EMBL" id="CAMPGE010027067">
    <property type="protein sequence ID" value="CAI2384724.1"/>
    <property type="molecule type" value="Genomic_DNA"/>
</dbReference>
<dbReference type="Gene3D" id="3.40.30.10">
    <property type="entry name" value="Glutaredoxin"/>
    <property type="match status" value="1"/>
</dbReference>
<sequence length="794" mass="93167">MLGSFLTKYRGSSKTLGMLTRKALYNTRTSQFSNLSVFQIRTFASRNRRANKALSKEEVWKQFQKKKEIQKAKHDPTDISKFKYKEQKQEVNEYFTGTPLNSFKNIYKDNTTKGLVNILIAFIICMGTSKYLAEYIFTTKWDQSKSPDSLELVKPINPDTLSLFKNTFIRQCRYFVQIIREPTSPEIINEISRKISSKQELTDEEKTILQNEVNSAKVHPDFKVYNKVCKDMPTHEHSLPFSIVKLELDKFDSSNKSHKKLFERHFGNYTIEELRNSDAPYMIIDEFGNKLALPAEEIDIELYKRFLKGPLSFPNHNKLFEYMEANKRTNKHYFIIPVKKMGAFSKKFSPRLKIFRKFFTENSGYFHPQVEFIEVYDFLSKYRLGLKDEEVVYHFTNDLDQISCQGEKSEFYTLKLIKNMHHLSTEEGLKAKYGKDLPAKENIVDYAYKNHRNEMFQDLAQFVESFICDSQNIIYSCDQNMLSFYANHFSKRGDLVLVVYLDRNKLLDEMKADEYRDKLLDFIQTLNEFKKNNKDYEAMKIIISDSDNALLAFKILSKSDSTIELRLHSYDTFLNLQNASLVSRYDQDVNQKIEDPDAFTFLKLGKSISQSLKEDSSQIYSSISNFIHESVGEIEDAISKGKIEKPKACYENRDDDPKYKDSIIQPLSFDYEKQLKTSKRYSIIKLYSDSCKGCKYIEKAYEQLAGRHPDIKFYELNALSLDYFSNSKNTSLGETPFRRTAKIPSFVIYDKKQNKFSQIEFRPYHFTDVQKSEKSKALELKTNVLDKMIQEYIQ</sequence>
<comment type="caution">
    <text evidence="1">The sequence shown here is derived from an EMBL/GenBank/DDBJ whole genome shotgun (WGS) entry which is preliminary data.</text>
</comment>
<reference evidence="1" key="1">
    <citation type="submission" date="2023-07" db="EMBL/GenBank/DDBJ databases">
        <authorList>
            <consortium name="AG Swart"/>
            <person name="Singh M."/>
            <person name="Singh A."/>
            <person name="Seah K."/>
            <person name="Emmerich C."/>
        </authorList>
    </citation>
    <scope>NUCLEOTIDE SEQUENCE</scope>
    <source>
        <strain evidence="1">DP1</strain>
    </source>
</reference>
<dbReference type="AlphaFoldDB" id="A0AAD2D811"/>
<keyword evidence="2" id="KW-1185">Reference proteome</keyword>
<evidence type="ECO:0000313" key="1">
    <source>
        <dbReference type="EMBL" id="CAI2384724.1"/>
    </source>
</evidence>
<name>A0AAD2D811_EUPCR</name>
<dbReference type="SUPFAM" id="SSF52833">
    <property type="entry name" value="Thioredoxin-like"/>
    <property type="match status" value="1"/>
</dbReference>
<accession>A0AAD2D811</accession>
<gene>
    <name evidence="1" type="ORF">ECRASSUSDP1_LOCUS26259</name>
</gene>
<dbReference type="InterPro" id="IPR036249">
    <property type="entry name" value="Thioredoxin-like_sf"/>
</dbReference>